<protein>
    <submittedName>
        <fullName evidence="2">Uncharacterized protein</fullName>
    </submittedName>
</protein>
<evidence type="ECO:0000313" key="3">
    <source>
        <dbReference type="Proteomes" id="UP000198859"/>
    </source>
</evidence>
<sequence>MTGDGTTTNREHDLGPGGSPSGSTARGAGGTAGHPSGSATGTTGGSSAPS</sequence>
<gene>
    <name evidence="2" type="ORF">SAMN04488570_0518</name>
</gene>
<proteinExistence type="predicted"/>
<keyword evidence="3" id="KW-1185">Reference proteome</keyword>
<dbReference type="Proteomes" id="UP000198859">
    <property type="component" value="Chromosome I"/>
</dbReference>
<organism evidence="2 3">
    <name type="scientific">Nocardioides scoriae</name>
    <dbReference type="NCBI Taxonomy" id="642780"/>
    <lineage>
        <taxon>Bacteria</taxon>
        <taxon>Bacillati</taxon>
        <taxon>Actinomycetota</taxon>
        <taxon>Actinomycetes</taxon>
        <taxon>Propionibacteriales</taxon>
        <taxon>Nocardioidaceae</taxon>
        <taxon>Nocardioides</taxon>
    </lineage>
</organism>
<evidence type="ECO:0000256" key="1">
    <source>
        <dbReference type="SAM" id="MobiDB-lite"/>
    </source>
</evidence>
<dbReference type="AlphaFoldDB" id="A0A1H1M9W5"/>
<dbReference type="EMBL" id="LT629757">
    <property type="protein sequence ID" value="SDR83548.1"/>
    <property type="molecule type" value="Genomic_DNA"/>
</dbReference>
<evidence type="ECO:0000313" key="2">
    <source>
        <dbReference type="EMBL" id="SDR83548.1"/>
    </source>
</evidence>
<reference evidence="3" key="1">
    <citation type="submission" date="2016-10" db="EMBL/GenBank/DDBJ databases">
        <authorList>
            <person name="Varghese N."/>
            <person name="Submissions S."/>
        </authorList>
    </citation>
    <scope>NUCLEOTIDE SEQUENCE [LARGE SCALE GENOMIC DNA]</scope>
    <source>
        <strain evidence="3">DSM 22127</strain>
    </source>
</reference>
<feature type="region of interest" description="Disordered" evidence="1">
    <location>
        <begin position="1"/>
        <end position="50"/>
    </location>
</feature>
<feature type="compositionally biased region" description="Low complexity" evidence="1">
    <location>
        <begin position="33"/>
        <end position="50"/>
    </location>
</feature>
<name>A0A1H1M9W5_9ACTN</name>
<accession>A0A1H1M9W5</accession>